<dbReference type="AlphaFoldDB" id="A0AAE0ZJW2"/>
<evidence type="ECO:0000313" key="1">
    <source>
        <dbReference type="EMBL" id="KAK3770813.1"/>
    </source>
</evidence>
<reference evidence="1" key="1">
    <citation type="journal article" date="2023" name="G3 (Bethesda)">
        <title>A reference genome for the long-term kleptoplast-retaining sea slug Elysia crispata morphotype clarki.</title>
        <authorList>
            <person name="Eastman K.E."/>
            <person name="Pendleton A.L."/>
            <person name="Shaikh M.A."/>
            <person name="Suttiyut T."/>
            <person name="Ogas R."/>
            <person name="Tomko P."/>
            <person name="Gavelis G."/>
            <person name="Widhalm J.R."/>
            <person name="Wisecaver J.H."/>
        </authorList>
    </citation>
    <scope>NUCLEOTIDE SEQUENCE</scope>
    <source>
        <strain evidence="1">ECLA1</strain>
    </source>
</reference>
<sequence length="95" mass="11433">MGRNIRRLLPTVKYQRKKNRDKENSCFSKQRYDQHTRRLPELKPGAYIRYRHKGLWEPAQVVSRATTLRSYIIKIKDGMLRRSRQHLLVNGEKTP</sequence>
<protein>
    <submittedName>
        <fullName evidence="1">Uncharacterized protein</fullName>
    </submittedName>
</protein>
<organism evidence="1 2">
    <name type="scientific">Elysia crispata</name>
    <name type="common">lettuce slug</name>
    <dbReference type="NCBI Taxonomy" id="231223"/>
    <lineage>
        <taxon>Eukaryota</taxon>
        <taxon>Metazoa</taxon>
        <taxon>Spiralia</taxon>
        <taxon>Lophotrochozoa</taxon>
        <taxon>Mollusca</taxon>
        <taxon>Gastropoda</taxon>
        <taxon>Heterobranchia</taxon>
        <taxon>Euthyneura</taxon>
        <taxon>Panpulmonata</taxon>
        <taxon>Sacoglossa</taxon>
        <taxon>Placobranchoidea</taxon>
        <taxon>Plakobranchidae</taxon>
        <taxon>Elysia</taxon>
    </lineage>
</organism>
<dbReference type="PANTHER" id="PTHR33244">
    <property type="entry name" value="INTEGRASE CATALYTIC DOMAIN-CONTAINING PROTEIN-RELATED"/>
    <property type="match status" value="1"/>
</dbReference>
<proteinExistence type="predicted"/>
<name>A0AAE0ZJW2_9GAST</name>
<dbReference type="PANTHER" id="PTHR33244:SF3">
    <property type="entry name" value="PEPTIDASE A2 DOMAIN-CONTAINING PROTEIN"/>
    <property type="match status" value="1"/>
</dbReference>
<comment type="caution">
    <text evidence="1">The sequence shown here is derived from an EMBL/GenBank/DDBJ whole genome shotgun (WGS) entry which is preliminary data.</text>
</comment>
<gene>
    <name evidence="1" type="ORF">RRG08_036414</name>
</gene>
<dbReference type="Proteomes" id="UP001283361">
    <property type="component" value="Unassembled WGS sequence"/>
</dbReference>
<accession>A0AAE0ZJW2</accession>
<evidence type="ECO:0000313" key="2">
    <source>
        <dbReference type="Proteomes" id="UP001283361"/>
    </source>
</evidence>
<dbReference type="EMBL" id="JAWDGP010003786">
    <property type="protein sequence ID" value="KAK3770813.1"/>
    <property type="molecule type" value="Genomic_DNA"/>
</dbReference>
<keyword evidence="2" id="KW-1185">Reference proteome</keyword>